<sequence>MNRSQLYGNLGIRLDMAVEAHDVIRQERGSDIPGVKVFKAQHPTATVTTVIVENVQGEQAMGKPVGTYVTIDAPQLRDNNREVHQQIASILAKELTGLLQLRPDGSVLVVGLGNWNATPDALGPKVVDYTMVTRHLHQYAPEELAGGLRPVSAIAPGVLGLTGIETAEIIKGIVEKTRPDLVIAIDALATSSVDRIATSVQLANTGIHPGSGVGNKRAGINLETMGVPVVALGIPTVMHAGIIAHEAIEKLMEQFQTSPTLYKLYKGLNPDALQQIIEQVLGPYTRDLIMTPKEIDQLIQQTSKVVASGIAQSLHPSITPEQWTQYLQ</sequence>
<evidence type="ECO:0000313" key="5">
    <source>
        <dbReference type="EMBL" id="MTV47654.1"/>
    </source>
</evidence>
<dbReference type="EMBL" id="WNKU01000001">
    <property type="protein sequence ID" value="MTV47654.1"/>
    <property type="molecule type" value="Genomic_DNA"/>
</dbReference>
<comment type="caution">
    <text evidence="5">The sequence shown here is derived from an EMBL/GenBank/DDBJ whole genome shotgun (WGS) entry which is preliminary data.</text>
</comment>
<dbReference type="GO" id="GO:0009847">
    <property type="term" value="P:spore germination"/>
    <property type="evidence" value="ECO:0007669"/>
    <property type="project" value="UniProtKB-UniRule"/>
</dbReference>
<dbReference type="OrthoDB" id="9777293at2"/>
<dbReference type="Pfam" id="PF03418">
    <property type="entry name" value="Peptidase_A25"/>
    <property type="match status" value="2"/>
</dbReference>
<organism evidence="5 6">
    <name type="scientific">Heliobacterium mobile</name>
    <name type="common">Heliobacillus mobilis</name>
    <dbReference type="NCBI Taxonomy" id="28064"/>
    <lineage>
        <taxon>Bacteria</taxon>
        <taxon>Bacillati</taxon>
        <taxon>Bacillota</taxon>
        <taxon>Clostridia</taxon>
        <taxon>Eubacteriales</taxon>
        <taxon>Heliobacteriaceae</taxon>
        <taxon>Heliobacterium</taxon>
    </lineage>
</organism>
<proteinExistence type="inferred from homology"/>
<dbReference type="GO" id="GO:0004222">
    <property type="term" value="F:metalloendopeptidase activity"/>
    <property type="evidence" value="ECO:0007669"/>
    <property type="project" value="UniProtKB-UniRule"/>
</dbReference>
<evidence type="ECO:0000313" key="6">
    <source>
        <dbReference type="Proteomes" id="UP000430670"/>
    </source>
</evidence>
<dbReference type="HAMAP" id="MF_00626">
    <property type="entry name" value="Germination_prot"/>
    <property type="match status" value="1"/>
</dbReference>
<feature type="chain" id="PRO_5026402305" description="Germination protease" evidence="4">
    <location>
        <begin position="16"/>
        <end position="328"/>
    </location>
</feature>
<reference evidence="5 6" key="1">
    <citation type="submission" date="2019-11" db="EMBL/GenBank/DDBJ databases">
        <title>Whole-genome sequence of a the green, strictly anaerobic photosynthetic bacterium Heliobacillus mobilis DSM 6151.</title>
        <authorList>
            <person name="Kyndt J.A."/>
            <person name="Meyer T.E."/>
        </authorList>
    </citation>
    <scope>NUCLEOTIDE SEQUENCE [LARGE SCALE GENOMIC DNA]</scope>
    <source>
        <strain evidence="5 6">DSM 6151</strain>
    </source>
</reference>
<evidence type="ECO:0000256" key="2">
    <source>
        <dbReference type="ARBA" id="ARBA00022801"/>
    </source>
</evidence>
<dbReference type="InterPro" id="IPR023430">
    <property type="entry name" value="Pept_HybD-like_dom_sf"/>
</dbReference>
<dbReference type="Gene3D" id="3.40.50.1450">
    <property type="entry name" value="HybD-like"/>
    <property type="match status" value="1"/>
</dbReference>
<protein>
    <recommendedName>
        <fullName evidence="4">Germination protease</fullName>
        <ecNumber evidence="4">3.4.24.78</ecNumber>
    </recommendedName>
    <alternativeName>
        <fullName evidence="4">GPR endopeptidase</fullName>
    </alternativeName>
    <alternativeName>
        <fullName evidence="4">Germination proteinase</fullName>
    </alternativeName>
    <alternativeName>
        <fullName evidence="4">Spore protease</fullName>
    </alternativeName>
</protein>
<dbReference type="AlphaFoldDB" id="A0A6I3SG25"/>
<comment type="function">
    <text evidence="4">Initiates the rapid degradation of small, acid-soluble proteins during spore germination.</text>
</comment>
<name>A0A6I3SG25_HELMO</name>
<keyword evidence="3 4" id="KW-0865">Zymogen</keyword>
<dbReference type="Proteomes" id="UP000430670">
    <property type="component" value="Unassembled WGS sequence"/>
</dbReference>
<dbReference type="EC" id="3.4.24.78" evidence="4"/>
<dbReference type="NCBIfam" id="TIGR01441">
    <property type="entry name" value="GPR"/>
    <property type="match status" value="1"/>
</dbReference>
<keyword evidence="6" id="KW-1185">Reference proteome</keyword>
<comment type="PTM">
    <text evidence="4">Autoproteolytically processed. The inactive tetrameric zymogen termed p46 autoprocesses to a smaller form termed p41, which is active only during spore germination.</text>
</comment>
<gene>
    <name evidence="4" type="primary">gpr</name>
    <name evidence="5" type="ORF">GJ688_01495</name>
</gene>
<evidence type="ECO:0000256" key="1">
    <source>
        <dbReference type="ARBA" id="ARBA00022670"/>
    </source>
</evidence>
<evidence type="ECO:0000256" key="4">
    <source>
        <dbReference type="HAMAP-Rule" id="MF_00626"/>
    </source>
</evidence>
<comment type="subunit">
    <text evidence="4">Homotetramer.</text>
</comment>
<dbReference type="InterPro" id="IPR005080">
    <property type="entry name" value="Peptidase_A25"/>
</dbReference>
<feature type="propeptide" id="PRO_5026402306" evidence="4">
    <location>
        <begin position="1"/>
        <end position="15"/>
    </location>
</feature>
<dbReference type="SUPFAM" id="SSF53163">
    <property type="entry name" value="HybD-like"/>
    <property type="match status" value="1"/>
</dbReference>
<comment type="catalytic activity">
    <reaction evidence="4">
        <text>Endopeptidase action with P4 Glu or Asp, P1 preferably Glu &gt; Asp, P1' hydrophobic and P2' Ala.</text>
        <dbReference type="EC" id="3.4.24.78"/>
    </reaction>
</comment>
<keyword evidence="2 4" id="KW-0378">Hydrolase</keyword>
<comment type="similarity">
    <text evidence="4">Belongs to the peptidase A25 family.</text>
</comment>
<dbReference type="RefSeq" id="WP_155474744.1">
    <property type="nucleotide sequence ID" value="NZ_WNKU01000001.1"/>
</dbReference>
<dbReference type="PIRSF" id="PIRSF019549">
    <property type="entry name" value="Peptidase_A25"/>
    <property type="match status" value="1"/>
</dbReference>
<accession>A0A6I3SG25</accession>
<dbReference type="GO" id="GO:0006508">
    <property type="term" value="P:proteolysis"/>
    <property type="evidence" value="ECO:0007669"/>
    <property type="project" value="UniProtKB-UniRule"/>
</dbReference>
<evidence type="ECO:0000256" key="3">
    <source>
        <dbReference type="ARBA" id="ARBA00023145"/>
    </source>
</evidence>
<keyword evidence="1 4" id="KW-0645">Protease</keyword>